<keyword evidence="5" id="KW-0812">Transmembrane</keyword>
<sequence length="190" mass="19846">MNFRVRRNFTGAFLLALCALVATPAQAMDLVASDPAANSTIKTAPSAVTLTLSSEISEAGSSMSVRAPSGRAVDDGSLLIDGAQALIGLSTLTESGTYTVTYQFMGAEGELLSGSYRFTYDAPAVVSTPTTAATGSPSPSESEVSPAQATGKSSIATDIFMISLLIISFLVLIFIARSLRKPKLKKRKKK</sequence>
<evidence type="ECO:0000256" key="1">
    <source>
        <dbReference type="ARBA" id="ARBA00004196"/>
    </source>
</evidence>
<dbReference type="Proteomes" id="UP000740727">
    <property type="component" value="Unassembled WGS sequence"/>
</dbReference>
<dbReference type="InterPro" id="IPR032694">
    <property type="entry name" value="CopC/D"/>
</dbReference>
<evidence type="ECO:0000256" key="3">
    <source>
        <dbReference type="ARBA" id="ARBA00022729"/>
    </source>
</evidence>
<feature type="signal peptide" evidence="6">
    <location>
        <begin position="1"/>
        <end position="27"/>
    </location>
</feature>
<dbReference type="GO" id="GO:0005886">
    <property type="term" value="C:plasma membrane"/>
    <property type="evidence" value="ECO:0007669"/>
    <property type="project" value="TreeGrafter"/>
</dbReference>
<name>A0A965LKD1_9PROT</name>
<dbReference type="InterPro" id="IPR014756">
    <property type="entry name" value="Ig_E-set"/>
</dbReference>
<dbReference type="SUPFAM" id="SSF81296">
    <property type="entry name" value="E set domains"/>
    <property type="match status" value="1"/>
</dbReference>
<keyword evidence="5" id="KW-1133">Transmembrane helix</keyword>
<dbReference type="InterPro" id="IPR007348">
    <property type="entry name" value="CopC_dom"/>
</dbReference>
<evidence type="ECO:0000256" key="5">
    <source>
        <dbReference type="SAM" id="Phobius"/>
    </source>
</evidence>
<dbReference type="PANTHER" id="PTHR34820:SF4">
    <property type="entry name" value="INNER MEMBRANE PROTEIN YEBZ"/>
    <property type="match status" value="1"/>
</dbReference>
<dbReference type="GO" id="GO:0042597">
    <property type="term" value="C:periplasmic space"/>
    <property type="evidence" value="ECO:0007669"/>
    <property type="project" value="InterPro"/>
</dbReference>
<feature type="domain" description="CopC" evidence="7">
    <location>
        <begin position="30"/>
        <end position="119"/>
    </location>
</feature>
<reference evidence="8" key="1">
    <citation type="submission" date="2018-10" db="EMBL/GenBank/DDBJ databases">
        <title>Iterative Subtractive Binning of Freshwater Chronoseries Metagenomes Recovers Nearly Complete Genomes from over Four Hundred Novel Species.</title>
        <authorList>
            <person name="Rodriguez-R L.M."/>
            <person name="Tsementzi D."/>
            <person name="Luo C."/>
            <person name="Konstantinidis K.T."/>
        </authorList>
    </citation>
    <scope>NUCLEOTIDE SEQUENCE</scope>
    <source>
        <strain evidence="8">WB5_2A_028</strain>
    </source>
</reference>
<feature type="transmembrane region" description="Helical" evidence="5">
    <location>
        <begin position="159"/>
        <end position="179"/>
    </location>
</feature>
<keyword evidence="4" id="KW-0186">Copper</keyword>
<dbReference type="InterPro" id="IPR014755">
    <property type="entry name" value="Cu-Rt/internalin_Ig-like"/>
</dbReference>
<evidence type="ECO:0000256" key="6">
    <source>
        <dbReference type="SAM" id="SignalP"/>
    </source>
</evidence>
<dbReference type="Pfam" id="PF04234">
    <property type="entry name" value="CopC"/>
    <property type="match status" value="1"/>
</dbReference>
<dbReference type="GO" id="GO:0046688">
    <property type="term" value="P:response to copper ion"/>
    <property type="evidence" value="ECO:0007669"/>
    <property type="project" value="InterPro"/>
</dbReference>
<dbReference type="GO" id="GO:0006825">
    <property type="term" value="P:copper ion transport"/>
    <property type="evidence" value="ECO:0007669"/>
    <property type="project" value="InterPro"/>
</dbReference>
<evidence type="ECO:0000313" key="8">
    <source>
        <dbReference type="EMBL" id="NBR93503.1"/>
    </source>
</evidence>
<keyword evidence="3 6" id="KW-0732">Signal</keyword>
<dbReference type="EMBL" id="RFXN01000008">
    <property type="protein sequence ID" value="NBR93503.1"/>
    <property type="molecule type" value="Genomic_DNA"/>
</dbReference>
<dbReference type="Gene3D" id="2.60.40.1220">
    <property type="match status" value="1"/>
</dbReference>
<accession>A0A965LKD1</accession>
<feature type="chain" id="PRO_5038018918" evidence="6">
    <location>
        <begin position="28"/>
        <end position="190"/>
    </location>
</feature>
<keyword evidence="5" id="KW-0472">Membrane</keyword>
<evidence type="ECO:0000256" key="2">
    <source>
        <dbReference type="ARBA" id="ARBA00022723"/>
    </source>
</evidence>
<dbReference type="AlphaFoldDB" id="A0A965LKD1"/>
<dbReference type="PANTHER" id="PTHR34820">
    <property type="entry name" value="INNER MEMBRANE PROTEIN YEBZ"/>
    <property type="match status" value="1"/>
</dbReference>
<dbReference type="GO" id="GO:0005507">
    <property type="term" value="F:copper ion binding"/>
    <property type="evidence" value="ECO:0007669"/>
    <property type="project" value="InterPro"/>
</dbReference>
<comment type="caution">
    <text evidence="8">The sequence shown here is derived from an EMBL/GenBank/DDBJ whole genome shotgun (WGS) entry which is preliminary data.</text>
</comment>
<comment type="subcellular location">
    <subcellularLocation>
        <location evidence="1">Cell envelope</location>
    </subcellularLocation>
</comment>
<keyword evidence="2" id="KW-0479">Metal-binding</keyword>
<evidence type="ECO:0000313" key="9">
    <source>
        <dbReference type="Proteomes" id="UP000740727"/>
    </source>
</evidence>
<dbReference type="GO" id="GO:0030313">
    <property type="term" value="C:cell envelope"/>
    <property type="evidence" value="ECO:0007669"/>
    <property type="project" value="UniProtKB-SubCell"/>
</dbReference>
<evidence type="ECO:0000259" key="7">
    <source>
        <dbReference type="Pfam" id="PF04234"/>
    </source>
</evidence>
<gene>
    <name evidence="8" type="ORF">EBT44_01370</name>
</gene>
<organism evidence="8 9">
    <name type="scientific">Candidatus Fonsibacter lacus</name>
    <dbReference type="NCBI Taxonomy" id="2576439"/>
    <lineage>
        <taxon>Bacteria</taxon>
        <taxon>Pseudomonadati</taxon>
        <taxon>Pseudomonadota</taxon>
        <taxon>Alphaproteobacteria</taxon>
        <taxon>Candidatus Pelagibacterales</taxon>
        <taxon>Candidatus Pelagibacterales incertae sedis</taxon>
        <taxon>Candidatus Fonsibacter</taxon>
    </lineage>
</organism>
<proteinExistence type="predicted"/>
<evidence type="ECO:0000256" key="4">
    <source>
        <dbReference type="ARBA" id="ARBA00023008"/>
    </source>
</evidence>
<protein>
    <submittedName>
        <fullName evidence="8">Copper resistance protein CopC</fullName>
    </submittedName>
</protein>